<dbReference type="EMBL" id="FNKK01000002">
    <property type="protein sequence ID" value="SDQ77633.1"/>
    <property type="molecule type" value="Genomic_DNA"/>
</dbReference>
<accession>A0A1H1DMK3</accession>
<reference evidence="1 2" key="1">
    <citation type="submission" date="2016-10" db="EMBL/GenBank/DDBJ databases">
        <authorList>
            <person name="de Groot N.N."/>
        </authorList>
    </citation>
    <scope>NUCLEOTIDE SEQUENCE [LARGE SCALE GENOMIC DNA]</scope>
    <source>
        <strain evidence="1 2">DSM 43794</strain>
    </source>
</reference>
<organism evidence="1 2">
    <name type="scientific">Thermostaphylospora chromogena</name>
    <dbReference type="NCBI Taxonomy" id="35622"/>
    <lineage>
        <taxon>Bacteria</taxon>
        <taxon>Bacillati</taxon>
        <taxon>Actinomycetota</taxon>
        <taxon>Actinomycetes</taxon>
        <taxon>Streptosporangiales</taxon>
        <taxon>Thermomonosporaceae</taxon>
        <taxon>Thermostaphylospora</taxon>
    </lineage>
</organism>
<dbReference type="STRING" id="35622.SAMN04489764_2075"/>
<keyword evidence="2" id="KW-1185">Reference proteome</keyword>
<dbReference type="OrthoDB" id="3540654at2"/>
<proteinExistence type="predicted"/>
<evidence type="ECO:0000313" key="1">
    <source>
        <dbReference type="EMBL" id="SDQ77633.1"/>
    </source>
</evidence>
<dbReference type="RefSeq" id="WP_131815496.1">
    <property type="nucleotide sequence ID" value="NZ_FNKK01000002.1"/>
</dbReference>
<protein>
    <submittedName>
        <fullName evidence="1">Uncharacterized protein</fullName>
    </submittedName>
</protein>
<dbReference type="AlphaFoldDB" id="A0A1H1DMK3"/>
<gene>
    <name evidence="1" type="ORF">SAMN04489764_2075</name>
</gene>
<sequence length="82" mass="8790">MMRLAHLLDGLRCSCCGALNVLWLDSVRGILECHECGQKAIVLVEGPDLADTLDSADSLDCFRSFDSPDSFSACGVTNDQPA</sequence>
<name>A0A1H1DMK3_9ACTN</name>
<evidence type="ECO:0000313" key="2">
    <source>
        <dbReference type="Proteomes" id="UP000217103"/>
    </source>
</evidence>
<dbReference type="Proteomes" id="UP000217103">
    <property type="component" value="Unassembled WGS sequence"/>
</dbReference>